<dbReference type="InterPro" id="IPR047167">
    <property type="entry name" value="NFE2-like"/>
</dbReference>
<protein>
    <recommendedName>
        <fullName evidence="6">BZIP domain-containing protein</fullName>
    </recommendedName>
</protein>
<evidence type="ECO:0000256" key="4">
    <source>
        <dbReference type="ARBA" id="ARBA00023163"/>
    </source>
</evidence>
<reference evidence="7" key="1">
    <citation type="submission" date="2020-11" db="EMBL/GenBank/DDBJ databases">
        <authorList>
            <person name="Tran Van P."/>
        </authorList>
    </citation>
    <scope>NUCLEOTIDE SEQUENCE</scope>
</reference>
<evidence type="ECO:0000256" key="1">
    <source>
        <dbReference type="ARBA" id="ARBA00023015"/>
    </source>
</evidence>
<gene>
    <name evidence="7" type="ORF">ONB1V03_LOCUS9173</name>
</gene>
<organism evidence="7">
    <name type="scientific">Oppiella nova</name>
    <dbReference type="NCBI Taxonomy" id="334625"/>
    <lineage>
        <taxon>Eukaryota</taxon>
        <taxon>Metazoa</taxon>
        <taxon>Ecdysozoa</taxon>
        <taxon>Arthropoda</taxon>
        <taxon>Chelicerata</taxon>
        <taxon>Arachnida</taxon>
        <taxon>Acari</taxon>
        <taxon>Acariformes</taxon>
        <taxon>Sarcoptiformes</taxon>
        <taxon>Oribatida</taxon>
        <taxon>Brachypylina</taxon>
        <taxon>Oppioidea</taxon>
        <taxon>Oppiidae</taxon>
        <taxon>Oppiella</taxon>
    </lineage>
</organism>
<dbReference type="PANTHER" id="PTHR24411">
    <property type="entry name" value="NUCLEAR FACTOR ERYTHROID 2-RELATED FACTOR"/>
    <property type="match status" value="1"/>
</dbReference>
<accession>A0A7R9QNG3</accession>
<keyword evidence="4" id="KW-0804">Transcription</keyword>
<dbReference type="PROSITE" id="PS50217">
    <property type="entry name" value="BZIP"/>
    <property type="match status" value="1"/>
</dbReference>
<dbReference type="InterPro" id="IPR008917">
    <property type="entry name" value="TF_DNA-bd_sf"/>
</dbReference>
<dbReference type="FunFam" id="1.10.880.10:FF:000004">
    <property type="entry name" value="Nuclear factor, erythroid 2"/>
    <property type="match status" value="1"/>
</dbReference>
<name>A0A7R9QNG3_9ACAR</name>
<feature type="domain" description="BZIP" evidence="6">
    <location>
        <begin position="399"/>
        <end position="462"/>
    </location>
</feature>
<dbReference type="GO" id="GO:0000978">
    <property type="term" value="F:RNA polymerase II cis-regulatory region sequence-specific DNA binding"/>
    <property type="evidence" value="ECO:0007669"/>
    <property type="project" value="InterPro"/>
</dbReference>
<dbReference type="PANTHER" id="PTHR24411:SF55">
    <property type="entry name" value="SEGMENTATION PROTEIN CAP'N'COLLAR"/>
    <property type="match status" value="1"/>
</dbReference>
<evidence type="ECO:0000256" key="3">
    <source>
        <dbReference type="ARBA" id="ARBA00023159"/>
    </source>
</evidence>
<dbReference type="GO" id="GO:0000981">
    <property type="term" value="F:DNA-binding transcription factor activity, RNA polymerase II-specific"/>
    <property type="evidence" value="ECO:0007669"/>
    <property type="project" value="TreeGrafter"/>
</dbReference>
<proteinExistence type="predicted"/>
<dbReference type="GO" id="GO:0005634">
    <property type="term" value="C:nucleus"/>
    <property type="evidence" value="ECO:0007669"/>
    <property type="project" value="TreeGrafter"/>
</dbReference>
<keyword evidence="2" id="KW-0238">DNA-binding</keyword>
<dbReference type="Gene3D" id="1.10.880.10">
    <property type="entry name" value="Transcription factor, Skn-1-like, DNA-binding domain"/>
    <property type="match status" value="1"/>
</dbReference>
<evidence type="ECO:0000256" key="2">
    <source>
        <dbReference type="ARBA" id="ARBA00023125"/>
    </source>
</evidence>
<dbReference type="AlphaFoldDB" id="A0A7R9QNG3"/>
<evidence type="ECO:0000313" key="7">
    <source>
        <dbReference type="EMBL" id="CAD7652512.1"/>
    </source>
</evidence>
<evidence type="ECO:0000256" key="5">
    <source>
        <dbReference type="ARBA" id="ARBA00023242"/>
    </source>
</evidence>
<dbReference type="InterPro" id="IPR004827">
    <property type="entry name" value="bZIP"/>
</dbReference>
<dbReference type="Pfam" id="PF03131">
    <property type="entry name" value="bZIP_Maf"/>
    <property type="match status" value="1"/>
</dbReference>
<dbReference type="CDD" id="cd14698">
    <property type="entry name" value="bZIP_CNC"/>
    <property type="match status" value="1"/>
</dbReference>
<sequence>MPIDSQEIQSSVYYDTTPSATNLNGDNRSTPLDHNGYEMTNTYNPSSLVVPSGIGAALISSMATLTNGSEPIPELGCSAAIYGSDINDLVYVNNASAQLSHQNSSEYLLTDLLSEEDLHLIEMSTANNQSLSHYHLPSHHYNQHHNQTIVTNTTEDIMDASSDSAVSSMSSDRIHSLSDNEWIDSCSETSSHNGDPNHSEYTTRMTPNGYRLCHTNSAQKKYKLFGRRTECKEEDYECVESSRGLDTNQLQANGSYSDGYNSLSDNYCYTDLSPQTQQNHNLLMNGPSVSSVSHNHTYHMPSGHNPEMNGVPSVSAADAMAAIHEQWANSKASCAARSSRKYSSDGEGLSEEQLQLNRDEKRAKALRIPIPTQDIINLPIDEFNERLAKYELNEAQLSLIRDIRRRGKNKVAAQNCRKRKLDQILGLQHEVDGMFSQKHSLETQHDQLLMLREMAREKYSKLYHFIVEASATQHNLYGSSICPPDYPHRPFEQQQHMDADRHNSLIVTNCSDSDVRITSLGEMQLNFQNEKFDKNE</sequence>
<evidence type="ECO:0000313" key="8">
    <source>
        <dbReference type="Proteomes" id="UP000728032"/>
    </source>
</evidence>
<dbReference type="EMBL" id="CAJPVJ010005631">
    <property type="protein sequence ID" value="CAG2169699.1"/>
    <property type="molecule type" value="Genomic_DNA"/>
</dbReference>
<keyword evidence="5" id="KW-0539">Nucleus</keyword>
<keyword evidence="3" id="KW-0010">Activator</keyword>
<dbReference type="PROSITE" id="PS00036">
    <property type="entry name" value="BZIP_BASIC"/>
    <property type="match status" value="1"/>
</dbReference>
<dbReference type="Proteomes" id="UP000728032">
    <property type="component" value="Unassembled WGS sequence"/>
</dbReference>
<evidence type="ECO:0000259" key="6">
    <source>
        <dbReference type="PROSITE" id="PS50217"/>
    </source>
</evidence>
<dbReference type="OrthoDB" id="7458135at2759"/>
<dbReference type="SMART" id="SM00338">
    <property type="entry name" value="BRLZ"/>
    <property type="match status" value="1"/>
</dbReference>
<keyword evidence="8" id="KW-1185">Reference proteome</keyword>
<dbReference type="InterPro" id="IPR004826">
    <property type="entry name" value="bZIP_Maf"/>
</dbReference>
<dbReference type="SUPFAM" id="SSF47454">
    <property type="entry name" value="A DNA-binding domain in eukaryotic transcription factors"/>
    <property type="match status" value="1"/>
</dbReference>
<dbReference type="EMBL" id="OC920456">
    <property type="protein sequence ID" value="CAD7652512.1"/>
    <property type="molecule type" value="Genomic_DNA"/>
</dbReference>
<keyword evidence="1" id="KW-0805">Transcription regulation</keyword>